<dbReference type="FunFam" id="3.40.50.720:FF:000209">
    <property type="entry name" value="Polyketide synthase Pks12"/>
    <property type="match status" value="1"/>
</dbReference>
<evidence type="ECO:0000313" key="7">
    <source>
        <dbReference type="Proteomes" id="UP000189229"/>
    </source>
</evidence>
<dbReference type="EMBL" id="MVBM01000001">
    <property type="protein sequence ID" value="OOK81996.1"/>
    <property type="molecule type" value="Genomic_DNA"/>
</dbReference>
<accession>A0A1V3XT93</accession>
<keyword evidence="1" id="KW-0596">Phosphopantetheine</keyword>
<organism evidence="6 7">
    <name type="scientific">Mycobacterium kansasii</name>
    <dbReference type="NCBI Taxonomy" id="1768"/>
    <lineage>
        <taxon>Bacteria</taxon>
        <taxon>Bacillati</taxon>
        <taxon>Actinomycetota</taxon>
        <taxon>Actinomycetes</taxon>
        <taxon>Mycobacteriales</taxon>
        <taxon>Mycobacteriaceae</taxon>
        <taxon>Mycobacterium</taxon>
    </lineage>
</organism>
<evidence type="ECO:0000313" key="6">
    <source>
        <dbReference type="EMBL" id="OOK81996.1"/>
    </source>
</evidence>
<dbReference type="GO" id="GO:0016491">
    <property type="term" value="F:oxidoreductase activity"/>
    <property type="evidence" value="ECO:0007669"/>
    <property type="project" value="InterPro"/>
</dbReference>
<dbReference type="SUPFAM" id="SSF51735">
    <property type="entry name" value="NAD(P)-binding Rossmann-fold domains"/>
    <property type="match status" value="3"/>
</dbReference>
<dbReference type="Pfam" id="PF13602">
    <property type="entry name" value="ADH_zinc_N_2"/>
    <property type="match status" value="1"/>
</dbReference>
<dbReference type="AlphaFoldDB" id="A0A1V3XT93"/>
<dbReference type="PANTHER" id="PTHR43775:SF51">
    <property type="entry name" value="INACTIVE PHENOLPHTHIOCEROL SYNTHESIS POLYKETIDE SYNTHASE TYPE I PKS1-RELATED"/>
    <property type="match status" value="1"/>
</dbReference>
<dbReference type="PROSITE" id="PS52019">
    <property type="entry name" value="PKS_MFAS_DH"/>
    <property type="match status" value="1"/>
</dbReference>
<dbReference type="InterPro" id="IPR036291">
    <property type="entry name" value="NAD(P)-bd_dom_sf"/>
</dbReference>
<protein>
    <submittedName>
        <fullName evidence="6">Zinc-binding dehydrogenase family protein</fullName>
    </submittedName>
</protein>
<dbReference type="PANTHER" id="PTHR43775">
    <property type="entry name" value="FATTY ACID SYNTHASE"/>
    <property type="match status" value="1"/>
</dbReference>
<keyword evidence="2" id="KW-0597">Phosphoprotein</keyword>
<dbReference type="Gene3D" id="3.10.129.110">
    <property type="entry name" value="Polyketide synthase dehydratase"/>
    <property type="match status" value="1"/>
</dbReference>
<dbReference type="InterPro" id="IPR042104">
    <property type="entry name" value="PKS_dehydratase_sf"/>
</dbReference>
<dbReference type="SMART" id="SM00829">
    <property type="entry name" value="PKS_ER"/>
    <property type="match status" value="1"/>
</dbReference>
<dbReference type="Proteomes" id="UP000189229">
    <property type="component" value="Unassembled WGS sequence"/>
</dbReference>
<dbReference type="InterPro" id="IPR055123">
    <property type="entry name" value="SpnB-like_Rossmann"/>
</dbReference>
<dbReference type="SUPFAM" id="SSF50129">
    <property type="entry name" value="GroES-like"/>
    <property type="match status" value="1"/>
</dbReference>
<dbReference type="CDD" id="cd05195">
    <property type="entry name" value="enoyl_red"/>
    <property type="match status" value="1"/>
</dbReference>
<dbReference type="GO" id="GO:0004312">
    <property type="term" value="F:fatty acid synthase activity"/>
    <property type="evidence" value="ECO:0007669"/>
    <property type="project" value="TreeGrafter"/>
</dbReference>
<dbReference type="InterPro" id="IPR020807">
    <property type="entry name" value="PKS_DH"/>
</dbReference>
<dbReference type="Gene3D" id="3.90.180.10">
    <property type="entry name" value="Medium-chain alcohol dehydrogenases, catalytic domain"/>
    <property type="match status" value="1"/>
</dbReference>
<dbReference type="InterPro" id="IPR011032">
    <property type="entry name" value="GroES-like_sf"/>
</dbReference>
<proteinExistence type="predicted"/>
<dbReference type="InterPro" id="IPR050091">
    <property type="entry name" value="PKS_NRPS_Biosynth_Enz"/>
</dbReference>
<feature type="region of interest" description="N-terminal hotdog fold" evidence="4">
    <location>
        <begin position="1"/>
        <end position="42"/>
    </location>
</feature>
<gene>
    <name evidence="6" type="ORF">BZL30_0710</name>
</gene>
<name>A0A1V3XT93_MYCKA</name>
<comment type="caution">
    <text evidence="4">Lacks conserved residue(s) required for the propagation of feature annotation.</text>
</comment>
<dbReference type="InterPro" id="IPR020843">
    <property type="entry name" value="ER"/>
</dbReference>
<dbReference type="GO" id="GO:0006633">
    <property type="term" value="P:fatty acid biosynthetic process"/>
    <property type="evidence" value="ECO:0007669"/>
    <property type="project" value="TreeGrafter"/>
</dbReference>
<evidence type="ECO:0000256" key="1">
    <source>
        <dbReference type="ARBA" id="ARBA00022450"/>
    </source>
</evidence>
<keyword evidence="3" id="KW-0808">Transferase</keyword>
<dbReference type="InterPro" id="IPR049900">
    <property type="entry name" value="PKS_mFAS_DH"/>
</dbReference>
<evidence type="ECO:0000256" key="2">
    <source>
        <dbReference type="ARBA" id="ARBA00022553"/>
    </source>
</evidence>
<feature type="domain" description="PKS/mFAS DH" evidence="5">
    <location>
        <begin position="1"/>
        <end position="190"/>
    </location>
</feature>
<sequence>MVVGAADDAGTRAVSVYSRGDHCDGEWLLHAMGTLGESPAQASADLSVWPPEGAEIVDISDGYERLAARGYAYGKAFQGLVAVWRRESELFAEVVAPAQHGVAVEGMGMHPAVLDAVLHALGLAIETTETMLPFCWRGVSLHAGGAGRVRARLASAGADAISVEIADAEGLPVLTVGALVTRATTAEQLRAAVNAAGRGPDQGPLEVVWSPIPLNHNSIEDSDEPAVLSALSWEDYCAADAGTPAGANGNGAGAGDAAVVVWECGSVGADAVGSTYAATHAGLQVLQSWLGTDRAGTLVVLTRGAVGLPGEDVSDLAAAAVWGLVRSAQAEQPGRIVLVDADAPVDAVALAAVGEPQLVVRGGVVHNARLAPAPPLLALPAEEAWRLAAGGGGTLEDLVIEPCPEALAPLQAGQVRVAVAAVGVNFRDVVAALGMYPGQAPPLGAEGAGVVIETGPEVTGVAVGDAVMGFLGGAGPLAVVDQQLVVRAPHGWSFAEAAAVPVVFLTALFGLSDLAEIKGGESVLIHAGTGGVGMAAVQLARHWGVEVFVTASRGKWDTLRAMGFDDDHIGDSRTCEFEEKFLAVTEGRGVDVVLDSLAGEFVDASLRLLVRGGRFLEMGKTDIRDPQKIAANYPGVRYRAFDLSEAGPVRMQAMLREVKELFDTQVLHRLPVSTWDVRCAPAAFRFMSQARHIGKVVLTMPSALADGLADGTVLITGATGMVGAVLARHLVSAYRVRHVVLASRRGDRAAGLPSWPPSWRTRVPGCRWWPATWPIGTRSQACSRSLRRSGRRCAG</sequence>
<dbReference type="SMART" id="SM00826">
    <property type="entry name" value="PKS_DH"/>
    <property type="match status" value="1"/>
</dbReference>
<comment type="caution">
    <text evidence="6">The sequence shown here is derived from an EMBL/GenBank/DDBJ whole genome shotgun (WGS) entry which is preliminary data.</text>
</comment>
<dbReference type="FunFam" id="3.90.180.10:FF:000032">
    <property type="entry name" value="Probable polyketide synthase pks1"/>
    <property type="match status" value="1"/>
</dbReference>
<dbReference type="InterPro" id="IPR013154">
    <property type="entry name" value="ADH-like_N"/>
</dbReference>
<evidence type="ECO:0000256" key="3">
    <source>
        <dbReference type="ARBA" id="ARBA00022679"/>
    </source>
</evidence>
<feature type="region of interest" description="C-terminal hotdog fold" evidence="4">
    <location>
        <begin position="54"/>
        <end position="190"/>
    </location>
</feature>
<dbReference type="Pfam" id="PF08240">
    <property type="entry name" value="ADH_N"/>
    <property type="match status" value="1"/>
</dbReference>
<dbReference type="Pfam" id="PF14765">
    <property type="entry name" value="PS-DH"/>
    <property type="match status" value="1"/>
</dbReference>
<dbReference type="Pfam" id="PF22953">
    <property type="entry name" value="SpnB_Rossmann"/>
    <property type="match status" value="1"/>
</dbReference>
<dbReference type="Gene3D" id="3.40.50.720">
    <property type="entry name" value="NAD(P)-binding Rossmann-like Domain"/>
    <property type="match status" value="1"/>
</dbReference>
<evidence type="ECO:0000259" key="5">
    <source>
        <dbReference type="PROSITE" id="PS52019"/>
    </source>
</evidence>
<reference evidence="6 7" key="1">
    <citation type="submission" date="2017-02" db="EMBL/GenBank/DDBJ databases">
        <title>Complete genome sequences of Mycobacterium kansasii strains isolated from rhesus macaques.</title>
        <authorList>
            <person name="Panda A."/>
            <person name="Nagaraj S."/>
            <person name="Zhao X."/>
            <person name="Tettelin H."/>
            <person name="Detolla L.J."/>
        </authorList>
    </citation>
    <scope>NUCLEOTIDE SEQUENCE [LARGE SCALE GENOMIC DNA]</scope>
    <source>
        <strain evidence="6 7">11-3813</strain>
    </source>
</reference>
<dbReference type="Gene3D" id="3.40.50.11460">
    <property type="match status" value="1"/>
</dbReference>
<dbReference type="InterPro" id="IPR049551">
    <property type="entry name" value="PKS_DH_C"/>
</dbReference>
<evidence type="ECO:0000256" key="4">
    <source>
        <dbReference type="PROSITE-ProRule" id="PRU01363"/>
    </source>
</evidence>